<keyword evidence="2 4" id="KW-0238">DNA-binding</keyword>
<dbReference type="AlphaFoldDB" id="A0A433NLC8"/>
<evidence type="ECO:0000256" key="3">
    <source>
        <dbReference type="ARBA" id="ARBA00023163"/>
    </source>
</evidence>
<feature type="DNA-binding region" description="H-T-H motif" evidence="4">
    <location>
        <begin position="46"/>
        <end position="65"/>
    </location>
</feature>
<dbReference type="PROSITE" id="PS50977">
    <property type="entry name" value="HTH_TETR_2"/>
    <property type="match status" value="1"/>
</dbReference>
<dbReference type="STRING" id="211165.GCA_000317285_00259"/>
<dbReference type="RefSeq" id="WP_016877597.1">
    <property type="nucleotide sequence ID" value="NZ_AJLN01000017.1"/>
</dbReference>
<reference evidence="6 7" key="1">
    <citation type="journal article" date="2019" name="Genome Biol. Evol.">
        <title>Day and night: Metabolic profiles and evolutionary relationships of six axenic non-marine cyanobacteria.</title>
        <authorList>
            <person name="Will S.E."/>
            <person name="Henke P."/>
            <person name="Boedeker C."/>
            <person name="Huang S."/>
            <person name="Brinkmann H."/>
            <person name="Rohde M."/>
            <person name="Jarek M."/>
            <person name="Friedl T."/>
            <person name="Seufert S."/>
            <person name="Schumacher M."/>
            <person name="Overmann J."/>
            <person name="Neumann-Schaal M."/>
            <person name="Petersen J."/>
        </authorList>
    </citation>
    <scope>NUCLEOTIDE SEQUENCE [LARGE SCALE GENOMIC DNA]</scope>
    <source>
        <strain evidence="6 7">PCC 6912</strain>
    </source>
</reference>
<keyword evidence="7" id="KW-1185">Reference proteome</keyword>
<dbReference type="OrthoDB" id="9783238at2"/>
<feature type="domain" description="HTH tetR-type" evidence="5">
    <location>
        <begin position="23"/>
        <end position="83"/>
    </location>
</feature>
<dbReference type="SUPFAM" id="SSF46689">
    <property type="entry name" value="Homeodomain-like"/>
    <property type="match status" value="1"/>
</dbReference>
<dbReference type="PANTHER" id="PTHR30055:SF234">
    <property type="entry name" value="HTH-TYPE TRANSCRIPTIONAL REGULATOR BETI"/>
    <property type="match status" value="1"/>
</dbReference>
<organism evidence="6 7">
    <name type="scientific">Chlorogloeopsis fritschii PCC 6912</name>
    <dbReference type="NCBI Taxonomy" id="211165"/>
    <lineage>
        <taxon>Bacteria</taxon>
        <taxon>Bacillati</taxon>
        <taxon>Cyanobacteriota</taxon>
        <taxon>Cyanophyceae</taxon>
        <taxon>Nostocales</taxon>
        <taxon>Chlorogloeopsidaceae</taxon>
        <taxon>Chlorogloeopsis</taxon>
    </lineage>
</organism>
<sequence length="110" mass="12373">MNQNRRRKIITNPRKLPQQERSKITVDAILTATARILVKDGYAKTNTNRIAELAGVSIGSLYQYFPSKEAIIAALIECHVVEMVNSIKTKTKLCLDKSLEYGLHEQACLI</sequence>
<dbReference type="EMBL" id="RSCJ01000006">
    <property type="protein sequence ID" value="RUR83734.1"/>
    <property type="molecule type" value="Genomic_DNA"/>
</dbReference>
<evidence type="ECO:0000259" key="5">
    <source>
        <dbReference type="PROSITE" id="PS50977"/>
    </source>
</evidence>
<dbReference type="PRINTS" id="PR00455">
    <property type="entry name" value="HTHTETR"/>
</dbReference>
<dbReference type="InterPro" id="IPR001647">
    <property type="entry name" value="HTH_TetR"/>
</dbReference>
<dbReference type="GO" id="GO:0003700">
    <property type="term" value="F:DNA-binding transcription factor activity"/>
    <property type="evidence" value="ECO:0007669"/>
    <property type="project" value="TreeGrafter"/>
</dbReference>
<evidence type="ECO:0000313" key="6">
    <source>
        <dbReference type="EMBL" id="RUR83734.1"/>
    </source>
</evidence>
<gene>
    <name evidence="6" type="ORF">PCC6912_19770</name>
</gene>
<name>A0A433NLC8_CHLFR</name>
<dbReference type="GO" id="GO:0000976">
    <property type="term" value="F:transcription cis-regulatory region binding"/>
    <property type="evidence" value="ECO:0007669"/>
    <property type="project" value="TreeGrafter"/>
</dbReference>
<dbReference type="Gene3D" id="1.10.357.10">
    <property type="entry name" value="Tetracycline Repressor, domain 2"/>
    <property type="match status" value="1"/>
</dbReference>
<evidence type="ECO:0000256" key="1">
    <source>
        <dbReference type="ARBA" id="ARBA00023015"/>
    </source>
</evidence>
<protein>
    <recommendedName>
        <fullName evidence="5">HTH tetR-type domain-containing protein</fullName>
    </recommendedName>
</protein>
<comment type="caution">
    <text evidence="6">The sequence shown here is derived from an EMBL/GenBank/DDBJ whole genome shotgun (WGS) entry which is preliminary data.</text>
</comment>
<dbReference type="InterPro" id="IPR050109">
    <property type="entry name" value="HTH-type_TetR-like_transc_reg"/>
</dbReference>
<keyword evidence="1" id="KW-0805">Transcription regulation</keyword>
<evidence type="ECO:0000256" key="4">
    <source>
        <dbReference type="PROSITE-ProRule" id="PRU00335"/>
    </source>
</evidence>
<dbReference type="Proteomes" id="UP000268857">
    <property type="component" value="Unassembled WGS sequence"/>
</dbReference>
<evidence type="ECO:0000313" key="7">
    <source>
        <dbReference type="Proteomes" id="UP000268857"/>
    </source>
</evidence>
<dbReference type="InterPro" id="IPR009057">
    <property type="entry name" value="Homeodomain-like_sf"/>
</dbReference>
<dbReference type="PANTHER" id="PTHR30055">
    <property type="entry name" value="HTH-TYPE TRANSCRIPTIONAL REGULATOR RUTR"/>
    <property type="match status" value="1"/>
</dbReference>
<accession>A0A433NLC8</accession>
<keyword evidence="3" id="KW-0804">Transcription</keyword>
<evidence type="ECO:0000256" key="2">
    <source>
        <dbReference type="ARBA" id="ARBA00023125"/>
    </source>
</evidence>
<dbReference type="Pfam" id="PF00440">
    <property type="entry name" value="TetR_N"/>
    <property type="match status" value="1"/>
</dbReference>
<proteinExistence type="predicted"/>